<evidence type="ECO:0000313" key="3">
    <source>
        <dbReference type="Proteomes" id="UP000002051"/>
    </source>
</evidence>
<dbReference type="EnsemblPlants" id="AES77527">
    <property type="protein sequence ID" value="AES77527"/>
    <property type="gene ID" value="MTR_7g011690"/>
</dbReference>
<organism evidence="1 3">
    <name type="scientific">Medicago truncatula</name>
    <name type="common">Barrel medic</name>
    <name type="synonym">Medicago tribuloides</name>
    <dbReference type="NCBI Taxonomy" id="3880"/>
    <lineage>
        <taxon>Eukaryota</taxon>
        <taxon>Viridiplantae</taxon>
        <taxon>Streptophyta</taxon>
        <taxon>Embryophyta</taxon>
        <taxon>Tracheophyta</taxon>
        <taxon>Spermatophyta</taxon>
        <taxon>Magnoliopsida</taxon>
        <taxon>eudicotyledons</taxon>
        <taxon>Gunneridae</taxon>
        <taxon>Pentapetalae</taxon>
        <taxon>rosids</taxon>
        <taxon>fabids</taxon>
        <taxon>Fabales</taxon>
        <taxon>Fabaceae</taxon>
        <taxon>Papilionoideae</taxon>
        <taxon>50 kb inversion clade</taxon>
        <taxon>NPAAA clade</taxon>
        <taxon>Hologalegina</taxon>
        <taxon>IRL clade</taxon>
        <taxon>Trifolieae</taxon>
        <taxon>Medicago</taxon>
    </lineage>
</organism>
<sequence>MTHHYTEIVRGLLVVLPHLKLSKRLLSPYVGQLAHALDVPWYANLGRVETRFYTDQYDGKVMYGLEKLFIGTFHSASLTNILFSLLSFYDQNLCVS</sequence>
<name>G7L337_MEDTR</name>
<dbReference type="Gene3D" id="1.50.10.130">
    <property type="entry name" value="Terpene synthase, N-terminal domain"/>
    <property type="match status" value="1"/>
</dbReference>
<evidence type="ECO:0000313" key="2">
    <source>
        <dbReference type="EnsemblPlants" id="AES77527"/>
    </source>
</evidence>
<dbReference type="HOGENOM" id="CLU_2362934_0_0_1"/>
<proteinExistence type="predicted"/>
<evidence type="ECO:0000313" key="1">
    <source>
        <dbReference type="EMBL" id="AES77527.1"/>
    </source>
</evidence>
<protein>
    <submittedName>
        <fullName evidence="1 2">Uncharacterized protein</fullName>
    </submittedName>
</protein>
<accession>G7L337</accession>
<dbReference type="EMBL" id="CM001223">
    <property type="protein sequence ID" value="AES77527.1"/>
    <property type="molecule type" value="Genomic_DNA"/>
</dbReference>
<dbReference type="AlphaFoldDB" id="G7L337"/>
<reference evidence="1 3" key="2">
    <citation type="journal article" date="2014" name="BMC Genomics">
        <title>An improved genome release (version Mt4.0) for the model legume Medicago truncatula.</title>
        <authorList>
            <person name="Tang H."/>
            <person name="Krishnakumar V."/>
            <person name="Bidwell S."/>
            <person name="Rosen B."/>
            <person name="Chan A."/>
            <person name="Zhou S."/>
            <person name="Gentzbittel L."/>
            <person name="Childs K.L."/>
            <person name="Yandell M."/>
            <person name="Gundlach H."/>
            <person name="Mayer K.F."/>
            <person name="Schwartz D.C."/>
            <person name="Town C.D."/>
        </authorList>
    </citation>
    <scope>GENOME REANNOTATION</scope>
    <source>
        <strain evidence="2 3">cv. Jemalong A17</strain>
    </source>
</reference>
<dbReference type="PaxDb" id="3880-AES77527"/>
<keyword evidence="3" id="KW-1185">Reference proteome</keyword>
<dbReference type="InterPro" id="IPR036965">
    <property type="entry name" value="Terpene_synth_N_sf"/>
</dbReference>
<dbReference type="GO" id="GO:0010333">
    <property type="term" value="F:terpene synthase activity"/>
    <property type="evidence" value="ECO:0007669"/>
    <property type="project" value="InterPro"/>
</dbReference>
<dbReference type="InterPro" id="IPR008930">
    <property type="entry name" value="Terpenoid_cyclase/PrenylTrfase"/>
</dbReference>
<reference evidence="2" key="3">
    <citation type="submission" date="2015-04" db="UniProtKB">
        <authorList>
            <consortium name="EnsemblPlants"/>
        </authorList>
    </citation>
    <scope>IDENTIFICATION</scope>
    <source>
        <strain evidence="2">cv. Jemalong A17</strain>
    </source>
</reference>
<dbReference type="Proteomes" id="UP000002051">
    <property type="component" value="Unassembled WGS sequence"/>
</dbReference>
<dbReference type="SUPFAM" id="SSF48239">
    <property type="entry name" value="Terpenoid cyclases/Protein prenyltransferases"/>
    <property type="match status" value="1"/>
</dbReference>
<gene>
    <name evidence="1" type="ordered locus">MTR_7g011690</name>
</gene>
<reference evidence="1 3" key="1">
    <citation type="journal article" date="2011" name="Nature">
        <title>The Medicago genome provides insight into the evolution of rhizobial symbioses.</title>
        <authorList>
            <person name="Young N.D."/>
            <person name="Debelle F."/>
            <person name="Oldroyd G.E."/>
            <person name="Geurts R."/>
            <person name="Cannon S.B."/>
            <person name="Udvardi M.K."/>
            <person name="Benedito V.A."/>
            <person name="Mayer K.F."/>
            <person name="Gouzy J."/>
            <person name="Schoof H."/>
            <person name="Van de Peer Y."/>
            <person name="Proost S."/>
            <person name="Cook D.R."/>
            <person name="Meyers B.C."/>
            <person name="Spannagl M."/>
            <person name="Cheung F."/>
            <person name="De Mita S."/>
            <person name="Krishnakumar V."/>
            <person name="Gundlach H."/>
            <person name="Zhou S."/>
            <person name="Mudge J."/>
            <person name="Bharti A.K."/>
            <person name="Murray J.D."/>
            <person name="Naoumkina M.A."/>
            <person name="Rosen B."/>
            <person name="Silverstein K.A."/>
            <person name="Tang H."/>
            <person name="Rombauts S."/>
            <person name="Zhao P.X."/>
            <person name="Zhou P."/>
            <person name="Barbe V."/>
            <person name="Bardou P."/>
            <person name="Bechner M."/>
            <person name="Bellec A."/>
            <person name="Berger A."/>
            <person name="Berges H."/>
            <person name="Bidwell S."/>
            <person name="Bisseling T."/>
            <person name="Choisne N."/>
            <person name="Couloux A."/>
            <person name="Denny R."/>
            <person name="Deshpande S."/>
            <person name="Dai X."/>
            <person name="Doyle J.J."/>
            <person name="Dudez A.M."/>
            <person name="Farmer A.D."/>
            <person name="Fouteau S."/>
            <person name="Franken C."/>
            <person name="Gibelin C."/>
            <person name="Gish J."/>
            <person name="Goldstein S."/>
            <person name="Gonzalez A.J."/>
            <person name="Green P.J."/>
            <person name="Hallab A."/>
            <person name="Hartog M."/>
            <person name="Hua A."/>
            <person name="Humphray S.J."/>
            <person name="Jeong D.H."/>
            <person name="Jing Y."/>
            <person name="Jocker A."/>
            <person name="Kenton S.M."/>
            <person name="Kim D.J."/>
            <person name="Klee K."/>
            <person name="Lai H."/>
            <person name="Lang C."/>
            <person name="Lin S."/>
            <person name="Macmil S.L."/>
            <person name="Magdelenat G."/>
            <person name="Matthews L."/>
            <person name="McCorrison J."/>
            <person name="Monaghan E.L."/>
            <person name="Mun J.H."/>
            <person name="Najar F.Z."/>
            <person name="Nicholson C."/>
            <person name="Noirot C."/>
            <person name="O'Bleness M."/>
            <person name="Paule C.R."/>
            <person name="Poulain J."/>
            <person name="Prion F."/>
            <person name="Qin B."/>
            <person name="Qu C."/>
            <person name="Retzel E.F."/>
            <person name="Riddle C."/>
            <person name="Sallet E."/>
            <person name="Samain S."/>
            <person name="Samson N."/>
            <person name="Sanders I."/>
            <person name="Saurat O."/>
            <person name="Scarpelli C."/>
            <person name="Schiex T."/>
            <person name="Segurens B."/>
            <person name="Severin A.J."/>
            <person name="Sherrier D.J."/>
            <person name="Shi R."/>
            <person name="Sims S."/>
            <person name="Singer S.R."/>
            <person name="Sinharoy S."/>
            <person name="Sterck L."/>
            <person name="Viollet A."/>
            <person name="Wang B.B."/>
            <person name="Wang K."/>
            <person name="Wang M."/>
            <person name="Wang X."/>
            <person name="Warfsmann J."/>
            <person name="Weissenbach J."/>
            <person name="White D.D."/>
            <person name="White J.D."/>
            <person name="Wiley G.B."/>
            <person name="Wincker P."/>
            <person name="Xing Y."/>
            <person name="Yang L."/>
            <person name="Yao Z."/>
            <person name="Ying F."/>
            <person name="Zhai J."/>
            <person name="Zhou L."/>
            <person name="Zuber A."/>
            <person name="Denarie J."/>
            <person name="Dixon R.A."/>
            <person name="May G.D."/>
            <person name="Schwartz D.C."/>
            <person name="Rogers J."/>
            <person name="Quetier F."/>
            <person name="Town C.D."/>
            <person name="Roe B.A."/>
        </authorList>
    </citation>
    <scope>NUCLEOTIDE SEQUENCE [LARGE SCALE GENOMIC DNA]</scope>
    <source>
        <strain evidence="1">A17</strain>
        <strain evidence="2 3">cv. Jemalong A17</strain>
    </source>
</reference>